<proteinExistence type="predicted"/>
<feature type="domain" description="SGNH hydrolase-type esterase" evidence="2">
    <location>
        <begin position="207"/>
        <end position="405"/>
    </location>
</feature>
<dbReference type="InterPro" id="IPR036514">
    <property type="entry name" value="SGNH_hydro_sf"/>
</dbReference>
<dbReference type="CDD" id="cd01830">
    <property type="entry name" value="XynE_like"/>
    <property type="match status" value="1"/>
</dbReference>
<dbReference type="STRING" id="1560345.AWL63_03230"/>
<dbReference type="PANTHER" id="PTHR43784:SF2">
    <property type="entry name" value="GDSL-LIKE LIPASE_ACYLHYDROLASE, PUTATIVE (AFU_ORTHOLOGUE AFUA_2G00820)-RELATED"/>
    <property type="match status" value="1"/>
</dbReference>
<dbReference type="EMBL" id="CP014168">
    <property type="protein sequence ID" value="AOH83133.1"/>
    <property type="molecule type" value="Genomic_DNA"/>
</dbReference>
<dbReference type="OrthoDB" id="1828825at2"/>
<dbReference type="PANTHER" id="PTHR43784">
    <property type="entry name" value="GDSL-LIKE LIPASE/ACYLHYDROLASE, PUTATIVE (AFU_ORTHOLOGUE AFUA_2G00820)-RELATED"/>
    <property type="match status" value="1"/>
</dbReference>
<dbReference type="GO" id="GO:0016788">
    <property type="term" value="F:hydrolase activity, acting on ester bonds"/>
    <property type="evidence" value="ECO:0007669"/>
    <property type="project" value="UniProtKB-ARBA"/>
</dbReference>
<dbReference type="Gene3D" id="3.40.50.1110">
    <property type="entry name" value="SGNH hydrolase"/>
    <property type="match status" value="1"/>
</dbReference>
<evidence type="ECO:0000259" key="2">
    <source>
        <dbReference type="Pfam" id="PF13472"/>
    </source>
</evidence>
<accession>A0A1B3Z6S6</accession>
<dbReference type="SUPFAM" id="SSF52266">
    <property type="entry name" value="SGNH hydrolase"/>
    <property type="match status" value="1"/>
</dbReference>
<gene>
    <name evidence="3" type="ORF">AWL63_03230</name>
</gene>
<protein>
    <recommendedName>
        <fullName evidence="2">SGNH hydrolase-type esterase domain-containing protein</fullName>
    </recommendedName>
</protein>
<dbReference type="Proteomes" id="UP000094256">
    <property type="component" value="Chromosome"/>
</dbReference>
<feature type="chain" id="PRO_5008556132" description="SGNH hydrolase-type esterase domain-containing protein" evidence="1">
    <location>
        <begin position="28"/>
        <end position="416"/>
    </location>
</feature>
<reference evidence="3 4" key="1">
    <citation type="submission" date="2016-01" db="EMBL/GenBank/DDBJ databases">
        <title>Complete genome and mega plasmid sequence of Sphingomonas panacis DCY99 elicits systemic resistance in rice to Xanthomonas oryzae.</title>
        <authorList>
            <person name="Kim Y.J."/>
            <person name="Yang D.C."/>
            <person name="Sing P."/>
        </authorList>
    </citation>
    <scope>NUCLEOTIDE SEQUENCE [LARGE SCALE GENOMIC DNA]</scope>
    <source>
        <strain evidence="3 4">DCY99</strain>
    </source>
</reference>
<dbReference type="InterPro" id="IPR013830">
    <property type="entry name" value="SGNH_hydro"/>
</dbReference>
<dbReference type="KEGG" id="span:AWL63_03230"/>
<evidence type="ECO:0000313" key="4">
    <source>
        <dbReference type="Proteomes" id="UP000094256"/>
    </source>
</evidence>
<feature type="signal peptide" evidence="1">
    <location>
        <begin position="1"/>
        <end position="27"/>
    </location>
</feature>
<name>A0A1B3Z6S6_9SPHN</name>
<dbReference type="Pfam" id="PF13472">
    <property type="entry name" value="Lipase_GDSL_2"/>
    <property type="match status" value="1"/>
</dbReference>
<dbReference type="AlphaFoldDB" id="A0A1B3Z6S6"/>
<sequence length="416" mass="44044">MRKMRSATFTLAVVALHAGLLPIQAFAADNGRWVASWASSPSLPTAKLPYDFWQPAPDVQGTVRYHLRLSAGGTKVQVRLSGETQLQDVTIGSATIALADAQGRIDAATIRPLTFSGARSVRLPMGAPLLSDPLALTVKAGSVAIVSVYLPAKVTLPQSDPNHVAEWAVGADQTASATLSNTTSVSAREIVSSVLVQSDQNARTIVAFGDSITDGFGAKDPLLRGWPGQLARMLTEKGIANVGIANAGIGGNRVLREEVGLSGLARFDRDALAVPGVTDIVLLEGINDLGLSGLKNPRAEGNHPIIGAQDLIAGYRQLIQRARSRGIKVHGATLTPFLGSTFPGYATPEKEKIRQAINQWIRTSGEFDGVIDFDAVVRDPSTPDHILAAYDCGDKLHPSDAGYAALARAARDHFHF</sequence>
<evidence type="ECO:0000313" key="3">
    <source>
        <dbReference type="EMBL" id="AOH83133.1"/>
    </source>
</evidence>
<keyword evidence="4" id="KW-1185">Reference proteome</keyword>
<evidence type="ECO:0000256" key="1">
    <source>
        <dbReference type="SAM" id="SignalP"/>
    </source>
</evidence>
<dbReference type="InterPro" id="IPR053140">
    <property type="entry name" value="GDSL_Rv0518-like"/>
</dbReference>
<dbReference type="RefSeq" id="WP_083224472.1">
    <property type="nucleotide sequence ID" value="NZ_CP014168.1"/>
</dbReference>
<keyword evidence="1" id="KW-0732">Signal</keyword>
<organism evidence="3 4">
    <name type="scientific">Sphingomonas panacis</name>
    <dbReference type="NCBI Taxonomy" id="1560345"/>
    <lineage>
        <taxon>Bacteria</taxon>
        <taxon>Pseudomonadati</taxon>
        <taxon>Pseudomonadota</taxon>
        <taxon>Alphaproteobacteria</taxon>
        <taxon>Sphingomonadales</taxon>
        <taxon>Sphingomonadaceae</taxon>
        <taxon>Sphingomonas</taxon>
    </lineage>
</organism>